<keyword evidence="9" id="KW-0282">Flagellum</keyword>
<reference evidence="9 10" key="1">
    <citation type="submission" date="2018-01" db="EMBL/GenBank/DDBJ databases">
        <title>Genome sequence of a Cantenovulum-like bacteria.</title>
        <authorList>
            <person name="Tan W.R."/>
            <person name="Lau N.-S."/>
            <person name="Go F."/>
            <person name="Amirul A.-A.A."/>
        </authorList>
    </citation>
    <scope>NUCLEOTIDE SEQUENCE [LARGE SCALE GENOMIC DNA]</scope>
    <source>
        <strain evidence="9 10">CCB-QB4</strain>
    </source>
</reference>
<dbReference type="GO" id="GO:0071973">
    <property type="term" value="P:bacterial-type flagellum-dependent cell motility"/>
    <property type="evidence" value="ECO:0007669"/>
    <property type="project" value="TreeGrafter"/>
</dbReference>
<dbReference type="Proteomes" id="UP000244441">
    <property type="component" value="Chromosome"/>
</dbReference>
<sequence>MGIQSIGVGSGLDLNGLVSQLLEAESTPKYERLDKQEEELEAQISGVGTLMEKMDSFKDAIDELKNDYNLQSRSARASHPDVSEEDDGPFTAEAGNSALEGKYQISVEQLAEGSRIVSADADTATGFTSTSDTVASGDDTLTFTVGSDTFNIAVTSTTTLAELKTAINDATDNFGVTASIIDTGTSAGAKLVLNSDVTGEGNDLALTSTNGLMAWLADANSNTENQAASNAKAVIDGLAVESATNEFENVIEYVSFEVSKLSDVDYLDTGGNPVYKTSTLDVGPDKDALENKITDFVDNYNSLMDSITTLTKYGQSELEEDGALAGDFMVRGIQSGLASLVSGTVDNSSLGTLFQIGVSFDDDGKLQISDTDEYGFGSGQDKLDEALDDYFDEIATLFTDPDQGIASQMYDYVDQYTQYGGLLRARESAMKDQKELLFDQRLRVDQQISNYEQILRDKYISLDLTVSKLQRTGNALNASLGLLG</sequence>
<gene>
    <name evidence="9" type="ORF">C2869_15800</name>
</gene>
<dbReference type="EMBL" id="CP026604">
    <property type="protein sequence ID" value="AWB67799.1"/>
    <property type="molecule type" value="Genomic_DNA"/>
</dbReference>
<evidence type="ECO:0000313" key="9">
    <source>
        <dbReference type="EMBL" id="AWB67799.1"/>
    </source>
</evidence>
<dbReference type="GO" id="GO:0009421">
    <property type="term" value="C:bacterial-type flagellum filament cap"/>
    <property type="evidence" value="ECO:0007669"/>
    <property type="project" value="InterPro"/>
</dbReference>
<evidence type="ECO:0000256" key="1">
    <source>
        <dbReference type="ARBA" id="ARBA00009764"/>
    </source>
</evidence>
<keyword evidence="9" id="KW-0966">Cell projection</keyword>
<dbReference type="InterPro" id="IPR040026">
    <property type="entry name" value="FliD"/>
</dbReference>
<evidence type="ECO:0000256" key="3">
    <source>
        <dbReference type="ARBA" id="ARBA00023054"/>
    </source>
</evidence>
<dbReference type="GO" id="GO:0009424">
    <property type="term" value="C:bacterial-type flagellum hook"/>
    <property type="evidence" value="ECO:0007669"/>
    <property type="project" value="UniProtKB-UniRule"/>
</dbReference>
<proteinExistence type="inferred from homology"/>
<evidence type="ECO:0000256" key="2">
    <source>
        <dbReference type="ARBA" id="ARBA00011255"/>
    </source>
</evidence>
<dbReference type="AlphaFoldDB" id="A0A2S0VUB2"/>
<dbReference type="GO" id="GO:0007155">
    <property type="term" value="P:cell adhesion"/>
    <property type="evidence" value="ECO:0007669"/>
    <property type="project" value="InterPro"/>
</dbReference>
<dbReference type="InterPro" id="IPR010809">
    <property type="entry name" value="FliD_C"/>
</dbReference>
<evidence type="ECO:0000259" key="7">
    <source>
        <dbReference type="Pfam" id="PF02465"/>
    </source>
</evidence>
<comment type="subcellular location">
    <subcellularLocation>
        <location evidence="5">Secreted</location>
    </subcellularLocation>
    <subcellularLocation>
        <location evidence="5">Bacterial flagellum</location>
    </subcellularLocation>
</comment>
<comment type="function">
    <text evidence="5">Required for morphogenesis and for the elongation of the flagellar filament by facilitating polymerization of the flagellin monomers at the tip of growing filament. Forms a capping structure, which prevents flagellin subunits (transported through the central channel of the flagellum) from leaking out without polymerization at the distal end.</text>
</comment>
<dbReference type="PANTHER" id="PTHR30288">
    <property type="entry name" value="FLAGELLAR CAP/ASSEMBLY PROTEIN FLID"/>
    <property type="match status" value="1"/>
</dbReference>
<dbReference type="Pfam" id="PF07196">
    <property type="entry name" value="Flagellin_IN"/>
    <property type="match status" value="1"/>
</dbReference>
<name>A0A2S0VUB2_9ALTE</name>
<keyword evidence="9" id="KW-0969">Cilium</keyword>
<evidence type="ECO:0000313" key="10">
    <source>
        <dbReference type="Proteomes" id="UP000244441"/>
    </source>
</evidence>
<dbReference type="InterPro" id="IPR010810">
    <property type="entry name" value="Flagellin_hook_IN_motif"/>
</dbReference>
<feature type="region of interest" description="Disordered" evidence="6">
    <location>
        <begin position="71"/>
        <end position="94"/>
    </location>
</feature>
<comment type="subunit">
    <text evidence="2 5">Homopentamer.</text>
</comment>
<keyword evidence="4 5" id="KW-0975">Bacterial flagellum</keyword>
<dbReference type="KEGG" id="cate:C2869_15800"/>
<feature type="domain" description="Flagellar hook-associated protein 2 C-terminal" evidence="8">
    <location>
        <begin position="228"/>
        <end position="470"/>
    </location>
</feature>
<evidence type="ECO:0000256" key="6">
    <source>
        <dbReference type="SAM" id="MobiDB-lite"/>
    </source>
</evidence>
<dbReference type="RefSeq" id="WP_108603867.1">
    <property type="nucleotide sequence ID" value="NZ_CP026604.1"/>
</dbReference>
<organism evidence="9 10">
    <name type="scientific">Saccharobesus litoralis</name>
    <dbReference type="NCBI Taxonomy" id="2172099"/>
    <lineage>
        <taxon>Bacteria</taxon>
        <taxon>Pseudomonadati</taxon>
        <taxon>Pseudomonadota</taxon>
        <taxon>Gammaproteobacteria</taxon>
        <taxon>Alteromonadales</taxon>
        <taxon>Alteromonadaceae</taxon>
        <taxon>Saccharobesus</taxon>
    </lineage>
</organism>
<protein>
    <recommendedName>
        <fullName evidence="5">Flagellar hook-associated protein 2</fullName>
        <shortName evidence="5">HAP2</shortName>
    </recommendedName>
    <alternativeName>
        <fullName evidence="5">Flagellar cap protein</fullName>
    </alternativeName>
</protein>
<comment type="similarity">
    <text evidence="1 5">Belongs to the FliD family.</text>
</comment>
<dbReference type="Pfam" id="PF07195">
    <property type="entry name" value="FliD_C"/>
    <property type="match status" value="1"/>
</dbReference>
<dbReference type="Pfam" id="PF02465">
    <property type="entry name" value="FliD_N"/>
    <property type="match status" value="1"/>
</dbReference>
<dbReference type="InterPro" id="IPR003481">
    <property type="entry name" value="FliD_N"/>
</dbReference>
<accession>A0A2S0VUB2</accession>
<keyword evidence="10" id="KW-1185">Reference proteome</keyword>
<keyword evidence="5" id="KW-0964">Secreted</keyword>
<evidence type="ECO:0000256" key="5">
    <source>
        <dbReference type="RuleBase" id="RU362066"/>
    </source>
</evidence>
<dbReference type="PANTHER" id="PTHR30288:SF0">
    <property type="entry name" value="FLAGELLAR HOOK-ASSOCIATED PROTEIN 2"/>
    <property type="match status" value="1"/>
</dbReference>
<dbReference type="GO" id="GO:0005576">
    <property type="term" value="C:extracellular region"/>
    <property type="evidence" value="ECO:0007669"/>
    <property type="project" value="UniProtKB-SubCell"/>
</dbReference>
<keyword evidence="3" id="KW-0175">Coiled coil</keyword>
<evidence type="ECO:0000256" key="4">
    <source>
        <dbReference type="ARBA" id="ARBA00023143"/>
    </source>
</evidence>
<feature type="domain" description="Flagellar hook-associated protein 2 N-terminal" evidence="7">
    <location>
        <begin position="10"/>
        <end position="112"/>
    </location>
</feature>
<evidence type="ECO:0000259" key="8">
    <source>
        <dbReference type="Pfam" id="PF07195"/>
    </source>
</evidence>
<dbReference type="OrthoDB" id="9810816at2"/>